<dbReference type="InterPro" id="IPR025344">
    <property type="entry name" value="CDP1-like_IMS"/>
</dbReference>
<organism evidence="4 5">
    <name type="scientific">Dendrobium thyrsiflorum</name>
    <name type="common">Pinecone-like raceme dendrobium</name>
    <name type="synonym">Orchid</name>
    <dbReference type="NCBI Taxonomy" id="117978"/>
    <lineage>
        <taxon>Eukaryota</taxon>
        <taxon>Viridiplantae</taxon>
        <taxon>Streptophyta</taxon>
        <taxon>Embryophyta</taxon>
        <taxon>Tracheophyta</taxon>
        <taxon>Spermatophyta</taxon>
        <taxon>Magnoliopsida</taxon>
        <taxon>Liliopsida</taxon>
        <taxon>Asparagales</taxon>
        <taxon>Orchidaceae</taxon>
        <taxon>Epidendroideae</taxon>
        <taxon>Malaxideae</taxon>
        <taxon>Dendrobiinae</taxon>
        <taxon>Dendrobium</taxon>
    </lineage>
</organism>
<dbReference type="Pfam" id="PF25515">
    <property type="entry name" value="Arm_PDR"/>
    <property type="match status" value="1"/>
</dbReference>
<dbReference type="AlphaFoldDB" id="A0ABD0V069"/>
<evidence type="ECO:0008006" key="6">
    <source>
        <dbReference type="Google" id="ProtNLM"/>
    </source>
</evidence>
<evidence type="ECO:0000259" key="3">
    <source>
        <dbReference type="Pfam" id="PF25515"/>
    </source>
</evidence>
<name>A0ABD0V069_DENTH</name>
<dbReference type="PANTHER" id="PTHR33925:SF2">
    <property type="entry name" value="PLASTID DIVISION PROTEIN CDP1, CHLOROPLASTIC"/>
    <property type="match status" value="1"/>
</dbReference>
<dbReference type="InterPro" id="IPR058032">
    <property type="entry name" value="CDP1-like_a_solenoid_1"/>
</dbReference>
<dbReference type="Pfam" id="PF23468">
    <property type="entry name" value="ARC6"/>
    <property type="match status" value="1"/>
</dbReference>
<evidence type="ECO:0000259" key="1">
    <source>
        <dbReference type="Pfam" id="PF13355"/>
    </source>
</evidence>
<dbReference type="Pfam" id="PF13355">
    <property type="entry name" value="ARC6-like_IMS"/>
    <property type="match status" value="1"/>
</dbReference>
<keyword evidence="5" id="KW-1185">Reference proteome</keyword>
<gene>
    <name evidence="4" type="ORF">M5K25_010422</name>
</gene>
<feature type="domain" description="Plastid division protein CDP1-like IMS" evidence="1">
    <location>
        <begin position="651"/>
        <end position="768"/>
    </location>
</feature>
<dbReference type="Proteomes" id="UP001552299">
    <property type="component" value="Unassembled WGS sequence"/>
</dbReference>
<dbReference type="PANTHER" id="PTHR33925">
    <property type="entry name" value="PLASTID DIVISION PROTEIN CDP1, CHLOROPLASTIC-RELATED"/>
    <property type="match status" value="1"/>
</dbReference>
<evidence type="ECO:0000259" key="2">
    <source>
        <dbReference type="Pfam" id="PF23468"/>
    </source>
</evidence>
<accession>A0ABD0V069</accession>
<reference evidence="4 5" key="1">
    <citation type="journal article" date="2024" name="Plant Biotechnol. J.">
        <title>Dendrobium thyrsiflorum genome and its molecular insights into genes involved in important horticultural traits.</title>
        <authorList>
            <person name="Chen B."/>
            <person name="Wang J.Y."/>
            <person name="Zheng P.J."/>
            <person name="Li K.L."/>
            <person name="Liang Y.M."/>
            <person name="Chen X.F."/>
            <person name="Zhang C."/>
            <person name="Zhao X."/>
            <person name="He X."/>
            <person name="Zhang G.Q."/>
            <person name="Liu Z.J."/>
            <person name="Xu Q."/>
        </authorList>
    </citation>
    <scope>NUCLEOTIDE SEQUENCE [LARGE SCALE GENOMIC DNA]</scope>
    <source>
        <strain evidence="4">GZMU011</strain>
    </source>
</reference>
<dbReference type="EMBL" id="JANQDX010000009">
    <property type="protein sequence ID" value="KAL0918415.1"/>
    <property type="molecule type" value="Genomic_DNA"/>
</dbReference>
<evidence type="ECO:0000313" key="4">
    <source>
        <dbReference type="EMBL" id="KAL0918415.1"/>
    </source>
</evidence>
<protein>
    <recommendedName>
        <fullName evidence="6">Plastid division protein CDP1, chloroplastic</fullName>
    </recommendedName>
</protein>
<feature type="domain" description="Plastid division protein CDP1-like 2nd alpha solenoid" evidence="2">
    <location>
        <begin position="341"/>
        <end position="479"/>
    </location>
</feature>
<comment type="caution">
    <text evidence="4">The sequence shown here is derived from an EMBL/GenBank/DDBJ whole genome shotgun (WGS) entry which is preliminary data.</text>
</comment>
<dbReference type="InterPro" id="IPR044685">
    <property type="entry name" value="CPD1-like"/>
</dbReference>
<sequence>MALVHLVLSLAPYSRFFGNGVFDERRRAIPPSESRGGGTFLGRIGTTGLTKRLSPEARDRLSRRCVARQSALKATEVESGQIVGLVEIPVTCYQFLGLSLKAEKDEVVKAVMDLKDSEIEAGYTGDAIFSRQHLLMDIRDKLLFEPEYAGNLKENIPPKSSLRIPWAWLPGALCLLQEVGEEKMVLGIGKAALEHSDVKPYVHDVLLSMALAECAIAKASFEKSKVYEGFEALARAQYLLKSKNSLGSMPLLSQIEESLEELAPACTLELLNLPHISDNAERRRGAIAALRELLRQGLDVETSCRVQDWHCFLSQALKKMMASEIVDLLSWENLASARKNKKLLESQNQRVVIDFDCFYLAMIAHLALGFSTRQMDLIDKAKTICECLIASEGADLKFEEAVVSFLLGQIGEAAVFEKLQQLEINGNSSLQSSTADIPKTEVRDKQAIYQSLEKWLKDAALSVFPDTRECASSLANFFGGSKRILNVSNKKIGTSTAFYANNRSPSFGLSRDNTTFVEHSPIKLARHMGEAVKQLAPVSLQTQSSLKKANSMTSNPSNSPLKRSLNLQNSKFWESWSLTGDILGSIACTTFVGCVMLGVLKMLSTAQPRISHMLQPSQSTMNNNAGIWTFDNAPAVAGTAAHRRKMPLEEAESLVKQWQDIKAEALGPDHQIDTLSEILSESMLSKWQDLASSAKNGACFWRFVLLKLSILRADIILDELGVEVAEVEAVLEEAAELVNDSQPRKPSYYSTYKVQYMLKKQDDGSWRFCSGGIESSS</sequence>
<feature type="domain" description="Plastid division protein CDP1-like 1st alpha solenoid" evidence="3">
    <location>
        <begin position="163"/>
        <end position="309"/>
    </location>
</feature>
<evidence type="ECO:0000313" key="5">
    <source>
        <dbReference type="Proteomes" id="UP001552299"/>
    </source>
</evidence>
<proteinExistence type="predicted"/>
<dbReference type="InterPro" id="IPR057137">
    <property type="entry name" value="CDP1-like_a_solenoid_2"/>
</dbReference>